<proteinExistence type="predicted"/>
<accession>A0A8R1IRN1</accession>
<organism evidence="1 2">
    <name type="scientific">Caenorhabditis japonica</name>
    <dbReference type="NCBI Taxonomy" id="281687"/>
    <lineage>
        <taxon>Eukaryota</taxon>
        <taxon>Metazoa</taxon>
        <taxon>Ecdysozoa</taxon>
        <taxon>Nematoda</taxon>
        <taxon>Chromadorea</taxon>
        <taxon>Rhabditida</taxon>
        <taxon>Rhabditina</taxon>
        <taxon>Rhabditomorpha</taxon>
        <taxon>Rhabditoidea</taxon>
        <taxon>Rhabditidae</taxon>
        <taxon>Peloderinae</taxon>
        <taxon>Caenorhabditis</taxon>
    </lineage>
</organism>
<name>A0A8R1IRN1_CAEJA</name>
<keyword evidence="2" id="KW-1185">Reference proteome</keyword>
<dbReference type="Proteomes" id="UP000005237">
    <property type="component" value="Unassembled WGS sequence"/>
</dbReference>
<protein>
    <submittedName>
        <fullName evidence="1">Uncharacterized protein</fullName>
    </submittedName>
</protein>
<dbReference type="EnsemblMetazoa" id="CJA39462a.1">
    <property type="protein sequence ID" value="CJA39462a.1"/>
    <property type="gene ID" value="WBGene00215309"/>
</dbReference>
<evidence type="ECO:0000313" key="1">
    <source>
        <dbReference type="EnsemblMetazoa" id="CJA39462a.1"/>
    </source>
</evidence>
<reference evidence="1" key="2">
    <citation type="submission" date="2022-06" db="UniProtKB">
        <authorList>
            <consortium name="EnsemblMetazoa"/>
        </authorList>
    </citation>
    <scope>IDENTIFICATION</scope>
    <source>
        <strain evidence="1">DF5081</strain>
    </source>
</reference>
<evidence type="ECO:0000313" key="2">
    <source>
        <dbReference type="Proteomes" id="UP000005237"/>
    </source>
</evidence>
<sequence>MKSLTSPGTATFIETFCEKQLQMFLKKKGSAIIDAHERIRAGSANFEPHDIRRFPGYQGLIEDNSEYEEGKVNLICTLSSDGARLKRLSRREATPILLRLEGLDLADKASGSSMVIIGIVFADGGVKKHLIDDFVKLAVSRVSTMTVSVTLSGRFFEFRMTITAPFTNVVSYSARLDLLCQTSTSNFSTRTCGQHSNMAVNYFIPPLFTFQESSSHR</sequence>
<reference evidence="2" key="1">
    <citation type="submission" date="2010-08" db="EMBL/GenBank/DDBJ databases">
        <authorList>
            <consortium name="Caenorhabditis japonica Sequencing Consortium"/>
            <person name="Wilson R.K."/>
        </authorList>
    </citation>
    <scope>NUCLEOTIDE SEQUENCE [LARGE SCALE GENOMIC DNA]</scope>
    <source>
        <strain evidence="2">DF5081</strain>
    </source>
</reference>